<dbReference type="Gene3D" id="3.40.190.10">
    <property type="entry name" value="Periplasmic binding protein-like II"/>
    <property type="match status" value="2"/>
</dbReference>
<keyword evidence="2" id="KW-0479">Metal-binding</keyword>
<dbReference type="InterPro" id="IPR050682">
    <property type="entry name" value="ModA/WtpA"/>
</dbReference>
<evidence type="ECO:0000313" key="5">
    <source>
        <dbReference type="EMBL" id="GAA3721747.1"/>
    </source>
</evidence>
<comment type="caution">
    <text evidence="5">The sequence shown here is derived from an EMBL/GenBank/DDBJ whole genome shotgun (WGS) entry which is preliminary data.</text>
</comment>
<comment type="similarity">
    <text evidence="1">Belongs to the bacterial solute-binding protein ModA family.</text>
</comment>
<sequence length="251" mass="27244">MGRRFFAMIIMTAILSAACSGGQKSQSALTISVAASLSAPMEELEKIYENNHPDVEISFNFGGSGTLQQQISKGAPADLFISAASDKFQLLMDEGRIDEQNKTVLLGNSLVLIVPVEEEEVSISSLDQVNRISIGTPDSVPAGRYAEEALGGMDILKELEDDIVYAKDVKQVLSYVETGNVEAGIVYRTDALVSDKVEIIHEFPAGSHTTIEYPAGVLKEAPNYEAAVEFYEFLQTDAALKVFESYGFTIK</sequence>
<gene>
    <name evidence="5" type="primary">modA</name>
    <name evidence="5" type="ORF">GCM10022378_09820</name>
</gene>
<dbReference type="CDD" id="cd13537">
    <property type="entry name" value="PBP2_YvgL_like"/>
    <property type="match status" value="1"/>
</dbReference>
<dbReference type="PANTHER" id="PTHR30632:SF0">
    <property type="entry name" value="SULFATE-BINDING PROTEIN"/>
    <property type="match status" value="1"/>
</dbReference>
<feature type="chain" id="PRO_5045627908" evidence="4">
    <location>
        <begin position="18"/>
        <end position="251"/>
    </location>
</feature>
<reference evidence="6" key="1">
    <citation type="journal article" date="2019" name="Int. J. Syst. Evol. Microbiol.">
        <title>The Global Catalogue of Microorganisms (GCM) 10K type strain sequencing project: providing services to taxonomists for standard genome sequencing and annotation.</title>
        <authorList>
            <consortium name="The Broad Institute Genomics Platform"/>
            <consortium name="The Broad Institute Genome Sequencing Center for Infectious Disease"/>
            <person name="Wu L."/>
            <person name="Ma J."/>
        </authorList>
    </citation>
    <scope>NUCLEOTIDE SEQUENCE [LARGE SCALE GENOMIC DNA]</scope>
    <source>
        <strain evidence="6">JCM 16981</strain>
    </source>
</reference>
<proteinExistence type="inferred from homology"/>
<protein>
    <submittedName>
        <fullName evidence="5">Molybdate ABC transporter substrate-binding protein</fullName>
    </submittedName>
</protein>
<dbReference type="InterPro" id="IPR041879">
    <property type="entry name" value="YvgL-like_PBP2"/>
</dbReference>
<name>A0ABP7EN40_9STAP</name>
<dbReference type="SUPFAM" id="SSF53850">
    <property type="entry name" value="Periplasmic binding protein-like II"/>
    <property type="match status" value="1"/>
</dbReference>
<dbReference type="InterPro" id="IPR005950">
    <property type="entry name" value="ModA"/>
</dbReference>
<dbReference type="NCBIfam" id="TIGR01256">
    <property type="entry name" value="modA"/>
    <property type="match status" value="1"/>
</dbReference>
<evidence type="ECO:0000313" key="6">
    <source>
        <dbReference type="Proteomes" id="UP001500920"/>
    </source>
</evidence>
<dbReference type="PROSITE" id="PS51257">
    <property type="entry name" value="PROKAR_LIPOPROTEIN"/>
    <property type="match status" value="1"/>
</dbReference>
<accession>A0ABP7EN40</accession>
<evidence type="ECO:0000256" key="4">
    <source>
        <dbReference type="SAM" id="SignalP"/>
    </source>
</evidence>
<dbReference type="Pfam" id="PF13531">
    <property type="entry name" value="SBP_bac_11"/>
    <property type="match status" value="1"/>
</dbReference>
<dbReference type="PIRSF" id="PIRSF004846">
    <property type="entry name" value="ModA"/>
    <property type="match status" value="1"/>
</dbReference>
<dbReference type="RefSeq" id="WP_344701987.1">
    <property type="nucleotide sequence ID" value="NZ_BAABCK010000019.1"/>
</dbReference>
<dbReference type="Proteomes" id="UP001500920">
    <property type="component" value="Unassembled WGS sequence"/>
</dbReference>
<dbReference type="PANTHER" id="PTHR30632">
    <property type="entry name" value="MOLYBDATE-BINDING PERIPLASMIC PROTEIN"/>
    <property type="match status" value="1"/>
</dbReference>
<organism evidence="5 6">
    <name type="scientific">Salinicoccus jeotgali</name>
    <dbReference type="NCBI Taxonomy" id="381634"/>
    <lineage>
        <taxon>Bacteria</taxon>
        <taxon>Bacillati</taxon>
        <taxon>Bacillota</taxon>
        <taxon>Bacilli</taxon>
        <taxon>Bacillales</taxon>
        <taxon>Staphylococcaceae</taxon>
        <taxon>Salinicoccus</taxon>
    </lineage>
</organism>
<keyword evidence="3 4" id="KW-0732">Signal</keyword>
<keyword evidence="6" id="KW-1185">Reference proteome</keyword>
<evidence type="ECO:0000256" key="2">
    <source>
        <dbReference type="ARBA" id="ARBA00022723"/>
    </source>
</evidence>
<feature type="signal peptide" evidence="4">
    <location>
        <begin position="1"/>
        <end position="17"/>
    </location>
</feature>
<evidence type="ECO:0000256" key="1">
    <source>
        <dbReference type="ARBA" id="ARBA00009175"/>
    </source>
</evidence>
<evidence type="ECO:0000256" key="3">
    <source>
        <dbReference type="ARBA" id="ARBA00022729"/>
    </source>
</evidence>
<dbReference type="EMBL" id="BAABCK010000019">
    <property type="protein sequence ID" value="GAA3721747.1"/>
    <property type="molecule type" value="Genomic_DNA"/>
</dbReference>